<dbReference type="GO" id="GO:0003677">
    <property type="term" value="F:DNA binding"/>
    <property type="evidence" value="ECO:0007669"/>
    <property type="project" value="InterPro"/>
</dbReference>
<dbReference type="InterPro" id="IPR004482">
    <property type="entry name" value="Mg_chelat-rel"/>
</dbReference>
<dbReference type="EMBL" id="JAPHEH010000001">
    <property type="protein sequence ID" value="MDG4476306.1"/>
    <property type="molecule type" value="Genomic_DNA"/>
</dbReference>
<dbReference type="SUPFAM" id="SSF54211">
    <property type="entry name" value="Ribosomal protein S5 domain 2-like"/>
    <property type="match status" value="1"/>
</dbReference>
<dbReference type="InterPro" id="IPR020568">
    <property type="entry name" value="Ribosomal_Su5_D2-typ_SF"/>
</dbReference>
<comment type="caution">
    <text evidence="5">The sequence shown here is derived from an EMBL/GenBank/DDBJ whole genome shotgun (WGS) entry which is preliminary data.</text>
</comment>
<organism evidence="5 6">
    <name type="scientific">Thiovibrio frasassiensis</name>
    <dbReference type="NCBI Taxonomy" id="2984131"/>
    <lineage>
        <taxon>Bacteria</taxon>
        <taxon>Pseudomonadati</taxon>
        <taxon>Thermodesulfobacteriota</taxon>
        <taxon>Desulfobulbia</taxon>
        <taxon>Desulfobulbales</taxon>
        <taxon>Thiovibrionaceae</taxon>
        <taxon>Thiovibrio</taxon>
    </lineage>
</organism>
<dbReference type="RefSeq" id="WP_307633274.1">
    <property type="nucleotide sequence ID" value="NZ_JAPHEH010000001.1"/>
</dbReference>
<proteinExistence type="inferred from homology"/>
<evidence type="ECO:0000313" key="5">
    <source>
        <dbReference type="EMBL" id="MDG4476306.1"/>
    </source>
</evidence>
<comment type="similarity">
    <text evidence="1">Belongs to the Mg-chelatase subunits D/I family. ComM subfamily.</text>
</comment>
<gene>
    <name evidence="5" type="ORF">OLX77_09070</name>
</gene>
<dbReference type="Proteomes" id="UP001154240">
    <property type="component" value="Unassembled WGS sequence"/>
</dbReference>
<reference evidence="5" key="1">
    <citation type="journal article" date="2022" name="bioRxiv">
        <title>Thiovibrio frasassiensisgen. nov., sp. nov., an autotrophic, elemental sulfur disproportionating bacterium isolated from sulfidic karst sediment, and proposal of Thiovibrionaceae fam. nov.</title>
        <authorList>
            <person name="Aronson H."/>
            <person name="Thomas C."/>
            <person name="Bhattacharyya M."/>
            <person name="Eckstein S."/>
            <person name="Jensen S."/>
            <person name="Barco R."/>
            <person name="Macalady J."/>
            <person name="Amend J."/>
        </authorList>
    </citation>
    <scope>NUCLEOTIDE SEQUENCE</scope>
    <source>
        <strain evidence="5">RS19-109</strain>
    </source>
</reference>
<dbReference type="Pfam" id="PF13541">
    <property type="entry name" value="ChlI"/>
    <property type="match status" value="1"/>
</dbReference>
<dbReference type="AlphaFoldDB" id="A0A9X4MH82"/>
<dbReference type="InterPro" id="IPR000523">
    <property type="entry name" value="Mg_chelatse_chII-like_cat_dom"/>
</dbReference>
<protein>
    <submittedName>
        <fullName evidence="5">YifB family Mg chelatase-like AAA ATPase</fullName>
    </submittedName>
</protein>
<dbReference type="SMART" id="SM00382">
    <property type="entry name" value="AAA"/>
    <property type="match status" value="1"/>
</dbReference>
<dbReference type="InterPro" id="IPR014721">
    <property type="entry name" value="Ribsml_uS5_D2-typ_fold_subgr"/>
</dbReference>
<evidence type="ECO:0000256" key="2">
    <source>
        <dbReference type="ARBA" id="ARBA00022741"/>
    </source>
</evidence>
<dbReference type="InterPro" id="IPR001208">
    <property type="entry name" value="MCM_dom"/>
</dbReference>
<dbReference type="Gene3D" id="3.40.50.300">
    <property type="entry name" value="P-loop containing nucleotide triphosphate hydrolases"/>
    <property type="match status" value="1"/>
</dbReference>
<dbReference type="InterPro" id="IPR025158">
    <property type="entry name" value="Mg_chelat-rel_C"/>
</dbReference>
<keyword evidence="2" id="KW-0547">Nucleotide-binding</keyword>
<accession>A0A9X4MH82</accession>
<evidence type="ECO:0000313" key="6">
    <source>
        <dbReference type="Proteomes" id="UP001154240"/>
    </source>
</evidence>
<dbReference type="CDD" id="cd00009">
    <property type="entry name" value="AAA"/>
    <property type="match status" value="1"/>
</dbReference>
<dbReference type="PRINTS" id="PR01657">
    <property type="entry name" value="MCMFAMILY"/>
</dbReference>
<evidence type="ECO:0000259" key="4">
    <source>
        <dbReference type="SMART" id="SM00382"/>
    </source>
</evidence>
<sequence>MLAKVISGTVLGVDGHLVDVEVDIAMGLPTFTIVGLAEGAVRESKDRVKAAIKNCGYDFPNRRITVNLAPADLKKSGSGFDLPIALGILASAGLINPEILARTCVTGELSLDGSLRPTPGILPIALTARNAGFANYLVPEANGAEGSVVDGINTLSVATLPEAVELLAGTKELSPISICHADLFRQSEAPENDFSEVKGHAHVKRALEVAAAGRHNILLSGPPGSGKTMLARRLPSILPDLSFAEALETTKIYSTMGLIPKEKSLITTRPFRSPHHTISDAGMIGGGQIPRPGEVSLAHNGVLFLDELPEFKRNVLEVLRQPLEDGQVTIARASQSLRFPADFMLVSAMNPCPCSFLGSDKECLCTPPQIQRYRSRLSGPLLDRIDIHLEVPAVKIEELTTTQAGETSAAIKARVSKAHTIQQERFGDKTAIYFNSQMGAKDLKRHCSLDPHGQELLVQATTRLGLSARAYHRILKIARTIADLEASTNIQASHLAEAIQYRRLPNQ</sequence>
<dbReference type="GO" id="GO:0005524">
    <property type="term" value="F:ATP binding"/>
    <property type="evidence" value="ECO:0007669"/>
    <property type="project" value="UniProtKB-KW"/>
</dbReference>
<dbReference type="SUPFAM" id="SSF52540">
    <property type="entry name" value="P-loop containing nucleoside triphosphate hydrolases"/>
    <property type="match status" value="1"/>
</dbReference>
<dbReference type="PANTHER" id="PTHR32039">
    <property type="entry name" value="MAGNESIUM-CHELATASE SUBUNIT CHLI"/>
    <property type="match status" value="1"/>
</dbReference>
<reference evidence="5" key="2">
    <citation type="submission" date="2022-10" db="EMBL/GenBank/DDBJ databases">
        <authorList>
            <person name="Aronson H.S."/>
        </authorList>
    </citation>
    <scope>NUCLEOTIDE SEQUENCE</scope>
    <source>
        <strain evidence="5">RS19-109</strain>
    </source>
</reference>
<dbReference type="PANTHER" id="PTHR32039:SF7">
    <property type="entry name" value="COMPETENCE PROTEIN COMM"/>
    <property type="match status" value="1"/>
</dbReference>
<keyword evidence="3" id="KW-0067">ATP-binding</keyword>
<dbReference type="Pfam" id="PF01078">
    <property type="entry name" value="Mg_chelatase"/>
    <property type="match status" value="1"/>
</dbReference>
<evidence type="ECO:0000256" key="3">
    <source>
        <dbReference type="ARBA" id="ARBA00022840"/>
    </source>
</evidence>
<keyword evidence="6" id="KW-1185">Reference proteome</keyword>
<evidence type="ECO:0000256" key="1">
    <source>
        <dbReference type="ARBA" id="ARBA00006354"/>
    </source>
</evidence>
<dbReference type="NCBIfam" id="TIGR00368">
    <property type="entry name" value="YifB family Mg chelatase-like AAA ATPase"/>
    <property type="match status" value="1"/>
</dbReference>
<dbReference type="Pfam" id="PF13335">
    <property type="entry name" value="Mg_chelatase_C"/>
    <property type="match status" value="1"/>
</dbReference>
<dbReference type="InterPro" id="IPR003593">
    <property type="entry name" value="AAA+_ATPase"/>
</dbReference>
<name>A0A9X4MH82_9BACT</name>
<dbReference type="InterPro" id="IPR045006">
    <property type="entry name" value="CHLI-like"/>
</dbReference>
<dbReference type="Gene3D" id="3.30.230.10">
    <property type="match status" value="1"/>
</dbReference>
<dbReference type="InterPro" id="IPR027417">
    <property type="entry name" value="P-loop_NTPase"/>
</dbReference>
<feature type="domain" description="AAA+ ATPase" evidence="4">
    <location>
        <begin position="213"/>
        <end position="395"/>
    </location>
</feature>